<organism evidence="1 2">
    <name type="scientific">Mythimna loreyi</name>
    <dbReference type="NCBI Taxonomy" id="667449"/>
    <lineage>
        <taxon>Eukaryota</taxon>
        <taxon>Metazoa</taxon>
        <taxon>Ecdysozoa</taxon>
        <taxon>Arthropoda</taxon>
        <taxon>Hexapoda</taxon>
        <taxon>Insecta</taxon>
        <taxon>Pterygota</taxon>
        <taxon>Neoptera</taxon>
        <taxon>Endopterygota</taxon>
        <taxon>Lepidoptera</taxon>
        <taxon>Glossata</taxon>
        <taxon>Ditrysia</taxon>
        <taxon>Noctuoidea</taxon>
        <taxon>Noctuidae</taxon>
        <taxon>Noctuinae</taxon>
        <taxon>Hadenini</taxon>
        <taxon>Mythimna</taxon>
    </lineage>
</organism>
<comment type="caution">
    <text evidence="1">The sequence shown here is derived from an EMBL/GenBank/DDBJ whole genome shotgun (WGS) entry which is preliminary data.</text>
</comment>
<proteinExistence type="predicted"/>
<keyword evidence="2" id="KW-1185">Reference proteome</keyword>
<evidence type="ECO:0000313" key="1">
    <source>
        <dbReference type="EMBL" id="KAJ8707373.1"/>
    </source>
</evidence>
<gene>
    <name evidence="1" type="ORF">PYW08_010625</name>
</gene>
<reference evidence="1" key="1">
    <citation type="submission" date="2023-03" db="EMBL/GenBank/DDBJ databases">
        <title>Chromosome-level genomes of two armyworms, Mythimna separata and Mythimna loreyi, provide insights into the biosynthesis and reception of sex pheromones.</title>
        <authorList>
            <person name="Zhao H."/>
        </authorList>
    </citation>
    <scope>NUCLEOTIDE SEQUENCE</scope>
    <source>
        <strain evidence="1">BeijingLab</strain>
    </source>
</reference>
<dbReference type="EMBL" id="CM056803">
    <property type="protein sequence ID" value="KAJ8707373.1"/>
    <property type="molecule type" value="Genomic_DNA"/>
</dbReference>
<protein>
    <submittedName>
        <fullName evidence="1">Uncharacterized protein</fullName>
    </submittedName>
</protein>
<sequence length="690" mass="77534">MNTPQSDSADDPVGKNRPKPSDFDEFLPWACLQYKLEVDVITRKSDQTQYVTAATSVHKRMNLKTKLAKPIALAESVSESTYIDSTLLDKAVTGNNIKIMVDTIYNNNQNLVKLNFFNNKPIPREIFQIIALTLPYQKHLTSITINSGLRVESLYEISKLLPDSQITEICLDGTFLSKANYHILLTHGKLKHLSLARCTINDRVVKTITDQLKEPSPAAKVLSALNLSSNKITDIGAKHLAEVLRTNRQLCYLNLAGNMITDKGGVSILDTLQKFPLRSHEVQESRSKYVAYLKKKSDLIKTMMKGLQSVSFDKNSSKKKSFKKGKLDSQSMHYGDLSLIGGDESMSLQERAELLAAKKLGLYNDVFSPKETKLQDDVVYCLGNNTLCCLNLAYNDLTYVSVKKLVEVLTAQKSLNRTPKGLIKVVIEDLPSDCPKPTDFDSFLHWANKQYCPEYNVILTKTVQETYAPAHRGPTKKRGVKPKPIKTVSITTVTDTSEDHEGGVCILDTLQKFQVQPKEVIENRVKYVAFLKKKNALIVKFIKELQAAAADRNLTRKKARKGKLMTSQSVNYSESVFGPEIMQDKAEFMADRQLGEYDSPFAPNNVEVKDGIVYCLGNNTLCCLNLAYNNLSYISLKKLVEVLTVQRNLNRIPKGLIKVVIEGNLMPIACEEFEKIDHLLEADIKKQHKK</sequence>
<accession>A0ACC2Q448</accession>
<name>A0ACC2Q448_9NEOP</name>
<evidence type="ECO:0000313" key="2">
    <source>
        <dbReference type="Proteomes" id="UP001231649"/>
    </source>
</evidence>
<dbReference type="Proteomes" id="UP001231649">
    <property type="component" value="Chromosome 27"/>
</dbReference>